<evidence type="ECO:0000256" key="1">
    <source>
        <dbReference type="ARBA" id="ARBA00022448"/>
    </source>
</evidence>
<dbReference type="OrthoDB" id="1094723at2"/>
<protein>
    <submittedName>
        <fullName evidence="9">TonB-linked SusC/RagA family outer membrane protein</fullName>
    </submittedName>
</protein>
<keyword evidence="5" id="KW-0175">Coiled coil</keyword>
<dbReference type="EMBL" id="RAPY01000008">
    <property type="protein sequence ID" value="RKE42513.1"/>
    <property type="molecule type" value="Genomic_DNA"/>
</dbReference>
<evidence type="ECO:0000256" key="6">
    <source>
        <dbReference type="SAM" id="MobiDB-lite"/>
    </source>
</evidence>
<dbReference type="AlphaFoldDB" id="A0A420ADP2"/>
<gene>
    <name evidence="9" type="ORF">DFQ12_5423</name>
</gene>
<evidence type="ECO:0000313" key="9">
    <source>
        <dbReference type="EMBL" id="RKE42513.1"/>
    </source>
</evidence>
<dbReference type="Pfam" id="PF07660">
    <property type="entry name" value="STN"/>
    <property type="match status" value="1"/>
</dbReference>
<dbReference type="InterPro" id="IPR023996">
    <property type="entry name" value="TonB-dep_OMP_SusC/RagA"/>
</dbReference>
<comment type="subcellular location">
    <subcellularLocation>
        <location evidence="4">Cell outer membrane</location>
        <topology evidence="4">Multi-pass membrane protein</topology>
    </subcellularLocation>
</comment>
<dbReference type="SUPFAM" id="SSF49464">
    <property type="entry name" value="Carboxypeptidase regulatory domain-like"/>
    <property type="match status" value="1"/>
</dbReference>
<feature type="domain" description="TonB-dependent receptor plug" evidence="8">
    <location>
        <begin position="239"/>
        <end position="350"/>
    </location>
</feature>
<keyword evidence="4" id="KW-0812">Transmembrane</keyword>
<comment type="similarity">
    <text evidence="4">Belongs to the TonB-dependent receptor family.</text>
</comment>
<dbReference type="GO" id="GO:0009279">
    <property type="term" value="C:cell outer membrane"/>
    <property type="evidence" value="ECO:0007669"/>
    <property type="project" value="UniProtKB-SubCell"/>
</dbReference>
<keyword evidence="10" id="KW-1185">Reference proteome</keyword>
<evidence type="ECO:0000256" key="2">
    <source>
        <dbReference type="ARBA" id="ARBA00023136"/>
    </source>
</evidence>
<comment type="caution">
    <text evidence="9">The sequence shown here is derived from an EMBL/GenBank/DDBJ whole genome shotgun (WGS) entry which is preliminary data.</text>
</comment>
<dbReference type="InterPro" id="IPR011662">
    <property type="entry name" value="Secretin/TonB_short_N"/>
</dbReference>
<dbReference type="Gene3D" id="2.60.40.1120">
    <property type="entry name" value="Carboxypeptidase-like, regulatory domain"/>
    <property type="match status" value="1"/>
</dbReference>
<evidence type="ECO:0000256" key="4">
    <source>
        <dbReference type="PROSITE-ProRule" id="PRU01360"/>
    </source>
</evidence>
<feature type="region of interest" description="Disordered" evidence="6">
    <location>
        <begin position="119"/>
        <end position="143"/>
    </location>
</feature>
<proteinExistence type="inferred from homology"/>
<dbReference type="InterPro" id="IPR039426">
    <property type="entry name" value="TonB-dep_rcpt-like"/>
</dbReference>
<keyword evidence="4" id="KW-1134">Transmembrane beta strand</keyword>
<evidence type="ECO:0000256" key="5">
    <source>
        <dbReference type="SAM" id="Coils"/>
    </source>
</evidence>
<feature type="coiled-coil region" evidence="5">
    <location>
        <begin position="901"/>
        <end position="928"/>
    </location>
</feature>
<evidence type="ECO:0000259" key="8">
    <source>
        <dbReference type="Pfam" id="PF07715"/>
    </source>
</evidence>
<dbReference type="Proteomes" id="UP000286246">
    <property type="component" value="Unassembled WGS sequence"/>
</dbReference>
<keyword evidence="1 4" id="KW-0813">Transport</keyword>
<feature type="domain" description="Secretin/TonB short N-terminal" evidence="7">
    <location>
        <begin position="76"/>
        <end position="120"/>
    </location>
</feature>
<dbReference type="InterPro" id="IPR012910">
    <property type="entry name" value="Plug_dom"/>
</dbReference>
<dbReference type="InterPro" id="IPR023997">
    <property type="entry name" value="TonB-dep_OMP_SusC/RagA_CS"/>
</dbReference>
<dbReference type="InterPro" id="IPR008969">
    <property type="entry name" value="CarboxyPept-like_regulatory"/>
</dbReference>
<dbReference type="Pfam" id="PF07715">
    <property type="entry name" value="Plug"/>
    <property type="match status" value="1"/>
</dbReference>
<name>A0A420ADP2_SPHD1</name>
<evidence type="ECO:0000313" key="10">
    <source>
        <dbReference type="Proteomes" id="UP000286246"/>
    </source>
</evidence>
<sequence length="1136" mass="128570">MKLKVYPFEKRVAATDLPKDVGKCLSKLVLSGLLLSGFIGTAMAQRITLKEHNSSMYSILEKIRKQANADLIGDLALLKNSKPISIQVKDKEIEQVLREVAAGQDVDLVFRNNTILVRRKEPAPGKTNNERPAGRKTEAGEQRQITVEGRVQDASGKPLAGVSIKVLRSPRGGVLSDANGRFYVVLLNESLELGFSMVGYERQEVEVTSDKPLVVTMHQVDNRIEETVVTGYNRVRRENFTGAATMVTRQELEKFNSTNIFTVLQSLDPSFKVDERVTAGSNPNVMPQINIRGVSSVGEYAVNAPLIIMDGFEVPLTTLYDIDVNRIETISILKDASSTSLYGSRGGNGVVVIETRLPKDGKFTVSYDMKPSVSMVDLSDYNLMNAREKLQYEKLANLYTSKSGDSGFDLIQQEFYNNLFAKREQDIQGGTDTYWLKQPVRNTFSINHSLRMEGGGNGVRYSLEGGYFDSKGVMKDSGRKRGNAGFTLIYRIPNVITFRNVATYLYSKAYNSPYGEFKTYTELNPYERIYNDQGNYNVRFGELGQWYNWGPTQFNPLYNASLGFRDDEVAQTLQNNMSIEWFALPKLLVRASGMIAREMRDIDRYKSPFHTDYTNITDANLKGSYTFGNRNFTKYEGKVDVQYSNKFDKHQLVANGIAEIRSENTIGNSNTVTGYVDDRFMTPQMALQYAVGSLPKSTSLPVRSVGFLGSLFYTYDNKYNVSSTLRSDGASIYGSQNRFGTFWSAGFSYNMHNETWFKNNFLTRMRWYVNAGTSSTVSNFNVGMVSTSYNFITGRNYYNQYAAIYTGQGNPAVRWPEQQQRSVGGEFGIKGDLLKLDLSFYDRTTNRMISTIDVAPSFGFYEDRFFQNFGKVQNKGFEAMANWRVLNNTTKDLSWYLSVGAVQNRSKLKEISNELRALNESLVTKDKDGNVIQPGQFYQEGQSLSVIRAVPSLGIDPANGRELYRDRNGNVTYTWDANNQQVVGNSEPTLYGNVGSTVNFKGLTVQVIGNYSLGADRYNQTLMDKIENNNAYQNADRRVLEERWKQPGDITKYKAIDDLSATQPSSRFVQTESFLRLSTINVNYSFSNAVLKKYKLERLRLNFSMNDMFRWSTVRMERGIEYPYAREFNFGVMVQF</sequence>
<dbReference type="NCBIfam" id="TIGR04057">
    <property type="entry name" value="SusC_RagA_signa"/>
    <property type="match status" value="1"/>
</dbReference>
<dbReference type="InterPro" id="IPR037066">
    <property type="entry name" value="Plug_dom_sf"/>
</dbReference>
<dbReference type="SUPFAM" id="SSF56935">
    <property type="entry name" value="Porins"/>
    <property type="match status" value="1"/>
</dbReference>
<dbReference type="Gene3D" id="2.170.130.10">
    <property type="entry name" value="TonB-dependent receptor, plug domain"/>
    <property type="match status" value="1"/>
</dbReference>
<evidence type="ECO:0000259" key="7">
    <source>
        <dbReference type="Pfam" id="PF07660"/>
    </source>
</evidence>
<reference evidence="9 10" key="1">
    <citation type="submission" date="2018-09" db="EMBL/GenBank/DDBJ databases">
        <title>Genomic Encyclopedia of Type Strains, Phase III (KMG-III): the genomes of soil and plant-associated and newly described type strains.</title>
        <authorList>
            <person name="Whitman W."/>
        </authorList>
    </citation>
    <scope>NUCLEOTIDE SEQUENCE [LARGE SCALE GENOMIC DNA]</scope>
    <source>
        <strain evidence="9 10">CECT 7938</strain>
    </source>
</reference>
<dbReference type="Pfam" id="PF13715">
    <property type="entry name" value="CarbopepD_reg_2"/>
    <property type="match status" value="1"/>
</dbReference>
<accession>A0A420ADP2</accession>
<dbReference type="PROSITE" id="PS52016">
    <property type="entry name" value="TONB_DEPENDENT_REC_3"/>
    <property type="match status" value="1"/>
</dbReference>
<evidence type="ECO:0000256" key="3">
    <source>
        <dbReference type="ARBA" id="ARBA00023237"/>
    </source>
</evidence>
<keyword evidence="2 4" id="KW-0472">Membrane</keyword>
<organism evidence="9 10">
    <name type="scientific">Sphingobacterium detergens</name>
    <dbReference type="NCBI Taxonomy" id="1145106"/>
    <lineage>
        <taxon>Bacteria</taxon>
        <taxon>Pseudomonadati</taxon>
        <taxon>Bacteroidota</taxon>
        <taxon>Sphingobacteriia</taxon>
        <taxon>Sphingobacteriales</taxon>
        <taxon>Sphingobacteriaceae</taxon>
        <taxon>Sphingobacterium</taxon>
    </lineage>
</organism>
<feature type="compositionally biased region" description="Basic and acidic residues" evidence="6">
    <location>
        <begin position="119"/>
        <end position="141"/>
    </location>
</feature>
<keyword evidence="3 4" id="KW-0998">Cell outer membrane</keyword>
<dbReference type="NCBIfam" id="TIGR04056">
    <property type="entry name" value="OMP_RagA_SusC"/>
    <property type="match status" value="1"/>
</dbReference>
<dbReference type="RefSeq" id="WP_120261989.1">
    <property type="nucleotide sequence ID" value="NZ_RAPY01000008.1"/>
</dbReference>